<evidence type="ECO:0000313" key="5">
    <source>
        <dbReference type="Proteomes" id="UP001152797"/>
    </source>
</evidence>
<feature type="coiled-coil region" evidence="1">
    <location>
        <begin position="399"/>
        <end position="429"/>
    </location>
</feature>
<dbReference type="AlphaFoldDB" id="A0A9P1GL08"/>
<evidence type="ECO:0000313" key="3">
    <source>
        <dbReference type="EMBL" id="CAI4017173.1"/>
    </source>
</evidence>
<gene>
    <name evidence="3" type="ORF">C1SCF055_LOCUS41840</name>
</gene>
<sequence>MKPNKRIAVDWHGVLVVNDQYNKENTECLESLKKAGYEVHLLSFCGFKRSQEVWNWAWHEWDGWTSVNFTWKRNGRKSISCYSNFKAAVQEILSREERIQMVTENADTQEEAAAELKKTLTQAEQQSAWGKMKTHLKNNPEEAKKVDNMSKKEVGLFATLCLLKDKAPKFMQAKQEMSQGTSLTKGEAWESELQMSQRFSQEEFEAHLNSGRVLWRNDPWTPGIFQYLDQGDIKKVPTVKHKDTWAWGQEYAAEGEDEEAWQKHFSRDLQTQMLQLEGKGKGKGSKGALTKGKGKGKKGKPAQLAIEDGTVGEEEGSDKEEDPKTEEEEWKECLKKTRKARDQCVQAASNLEEEIAKANKTGRLSKASKKDAEALVHEAHEFEGKFKEILLKKDKAMSLTKAKGLIAEATAKRRQLKDEKRELSVLANKTFSKTSKVSKASTKK</sequence>
<reference evidence="4" key="2">
    <citation type="submission" date="2024-04" db="EMBL/GenBank/DDBJ databases">
        <authorList>
            <person name="Chen Y."/>
            <person name="Shah S."/>
            <person name="Dougan E. K."/>
            <person name="Thang M."/>
            <person name="Chan C."/>
        </authorList>
    </citation>
    <scope>NUCLEOTIDE SEQUENCE [LARGE SCALE GENOMIC DNA]</scope>
</reference>
<feature type="coiled-coil region" evidence="1">
    <location>
        <begin position="334"/>
        <end position="361"/>
    </location>
</feature>
<evidence type="ECO:0000256" key="2">
    <source>
        <dbReference type="SAM" id="MobiDB-lite"/>
    </source>
</evidence>
<evidence type="ECO:0000313" key="4">
    <source>
        <dbReference type="EMBL" id="CAL1170548.1"/>
    </source>
</evidence>
<dbReference type="EMBL" id="CAMXCT030006622">
    <property type="protein sequence ID" value="CAL4804485.1"/>
    <property type="molecule type" value="Genomic_DNA"/>
</dbReference>
<feature type="compositionally biased region" description="Acidic residues" evidence="2">
    <location>
        <begin position="310"/>
        <end position="330"/>
    </location>
</feature>
<feature type="region of interest" description="Disordered" evidence="2">
    <location>
        <begin position="276"/>
        <end position="330"/>
    </location>
</feature>
<dbReference type="EMBL" id="CAMXCT010006622">
    <property type="protein sequence ID" value="CAI4017173.1"/>
    <property type="molecule type" value="Genomic_DNA"/>
</dbReference>
<dbReference type="EMBL" id="CAMXCT020006622">
    <property type="protein sequence ID" value="CAL1170548.1"/>
    <property type="molecule type" value="Genomic_DNA"/>
</dbReference>
<comment type="caution">
    <text evidence="3">The sequence shown here is derived from an EMBL/GenBank/DDBJ whole genome shotgun (WGS) entry which is preliminary data.</text>
</comment>
<reference evidence="3" key="1">
    <citation type="submission" date="2022-10" db="EMBL/GenBank/DDBJ databases">
        <authorList>
            <person name="Chen Y."/>
            <person name="Dougan E. K."/>
            <person name="Chan C."/>
            <person name="Rhodes N."/>
            <person name="Thang M."/>
        </authorList>
    </citation>
    <scope>NUCLEOTIDE SEQUENCE</scope>
</reference>
<name>A0A9P1GL08_9DINO</name>
<keyword evidence="5" id="KW-1185">Reference proteome</keyword>
<evidence type="ECO:0000256" key="1">
    <source>
        <dbReference type="SAM" id="Coils"/>
    </source>
</evidence>
<dbReference type="Proteomes" id="UP001152797">
    <property type="component" value="Unassembled WGS sequence"/>
</dbReference>
<dbReference type="OrthoDB" id="470793at2759"/>
<organism evidence="3">
    <name type="scientific">Cladocopium goreaui</name>
    <dbReference type="NCBI Taxonomy" id="2562237"/>
    <lineage>
        <taxon>Eukaryota</taxon>
        <taxon>Sar</taxon>
        <taxon>Alveolata</taxon>
        <taxon>Dinophyceae</taxon>
        <taxon>Suessiales</taxon>
        <taxon>Symbiodiniaceae</taxon>
        <taxon>Cladocopium</taxon>
    </lineage>
</organism>
<keyword evidence="1" id="KW-0175">Coiled coil</keyword>
<feature type="coiled-coil region" evidence="1">
    <location>
        <begin position="99"/>
        <end position="126"/>
    </location>
</feature>
<accession>A0A9P1GL08</accession>
<protein>
    <submittedName>
        <fullName evidence="3">Uncharacterized protein</fullName>
    </submittedName>
</protein>
<proteinExistence type="predicted"/>